<protein>
    <submittedName>
        <fullName evidence="1">Uncharacterized protein</fullName>
    </submittedName>
</protein>
<name>X1TY73_9ZZZZ</name>
<dbReference type="EMBL" id="BARW01008498">
    <property type="protein sequence ID" value="GAI84964.1"/>
    <property type="molecule type" value="Genomic_DNA"/>
</dbReference>
<organism evidence="1">
    <name type="scientific">marine sediment metagenome</name>
    <dbReference type="NCBI Taxonomy" id="412755"/>
    <lineage>
        <taxon>unclassified sequences</taxon>
        <taxon>metagenomes</taxon>
        <taxon>ecological metagenomes</taxon>
    </lineage>
</organism>
<sequence>NLKMRGEEMKKLLSSRERLLLTINHKEPDYIPLCIGFLDYIPKNWSNQFQRAEELLALGIDDIFTISPPFGFDPNVKVKKWSETSPDESHSLLIKEYYTPKGILRTVIKKTQDWPHRDDIPLFSSLIFINTHFSFIFLL</sequence>
<feature type="non-terminal residue" evidence="1">
    <location>
        <position position="1"/>
    </location>
</feature>
<reference evidence="1" key="1">
    <citation type="journal article" date="2014" name="Front. Microbiol.">
        <title>High frequency of phylogenetically diverse reductive dehalogenase-homologous genes in deep subseafloor sedimentary metagenomes.</title>
        <authorList>
            <person name="Kawai M."/>
            <person name="Futagami T."/>
            <person name="Toyoda A."/>
            <person name="Takaki Y."/>
            <person name="Nishi S."/>
            <person name="Hori S."/>
            <person name="Arai W."/>
            <person name="Tsubouchi T."/>
            <person name="Morono Y."/>
            <person name="Uchiyama I."/>
            <person name="Ito T."/>
            <person name="Fujiyama A."/>
            <person name="Inagaki F."/>
            <person name="Takami H."/>
        </authorList>
    </citation>
    <scope>NUCLEOTIDE SEQUENCE</scope>
    <source>
        <strain evidence="1">Expedition CK06-06</strain>
    </source>
</reference>
<comment type="caution">
    <text evidence="1">The sequence shown here is derived from an EMBL/GenBank/DDBJ whole genome shotgun (WGS) entry which is preliminary data.</text>
</comment>
<gene>
    <name evidence="1" type="ORF">S12H4_17394</name>
</gene>
<dbReference type="AlphaFoldDB" id="X1TY73"/>
<accession>X1TY73</accession>
<proteinExistence type="predicted"/>
<evidence type="ECO:0000313" key="1">
    <source>
        <dbReference type="EMBL" id="GAI84964.1"/>
    </source>
</evidence>